<keyword evidence="1" id="KW-0812">Transmembrane</keyword>
<keyword evidence="1" id="KW-1133">Transmembrane helix</keyword>
<proteinExistence type="predicted"/>
<dbReference type="EMBL" id="HBUF01259762">
    <property type="protein sequence ID" value="CAG6682575.1"/>
    <property type="molecule type" value="Transcribed_RNA"/>
</dbReference>
<accession>A0A8D8TA85</accession>
<dbReference type="EMBL" id="HBUF01422164">
    <property type="protein sequence ID" value="CAG6740959.1"/>
    <property type="molecule type" value="Transcribed_RNA"/>
</dbReference>
<sequence>MKDIAGQSSPHRGENNSTHLNCWELILGDGEDIGAGADVIVRPPGEHREGDGETATIGQHGNDADVFHLALLLQHLVHMVVVFLFEMFIVRVLVIILLFGFIAFIVCFIGWFG</sequence>
<name>A0A8D8TA85_9HEMI</name>
<protein>
    <submittedName>
        <fullName evidence="2">Uncharacterized protein</fullName>
    </submittedName>
</protein>
<dbReference type="EMBL" id="HBUF01259761">
    <property type="protein sequence ID" value="CAG6682574.1"/>
    <property type="molecule type" value="Transcribed_RNA"/>
</dbReference>
<dbReference type="AlphaFoldDB" id="A0A8D8TA85"/>
<evidence type="ECO:0000313" key="2">
    <source>
        <dbReference type="EMBL" id="CAG6682574.1"/>
    </source>
</evidence>
<keyword evidence="1" id="KW-0472">Membrane</keyword>
<feature type="transmembrane region" description="Helical" evidence="1">
    <location>
        <begin position="92"/>
        <end position="112"/>
    </location>
</feature>
<organism evidence="2">
    <name type="scientific">Cacopsylla melanoneura</name>
    <dbReference type="NCBI Taxonomy" id="428564"/>
    <lineage>
        <taxon>Eukaryota</taxon>
        <taxon>Metazoa</taxon>
        <taxon>Ecdysozoa</taxon>
        <taxon>Arthropoda</taxon>
        <taxon>Hexapoda</taxon>
        <taxon>Insecta</taxon>
        <taxon>Pterygota</taxon>
        <taxon>Neoptera</taxon>
        <taxon>Paraneoptera</taxon>
        <taxon>Hemiptera</taxon>
        <taxon>Sternorrhyncha</taxon>
        <taxon>Psylloidea</taxon>
        <taxon>Psyllidae</taxon>
        <taxon>Psyllinae</taxon>
        <taxon>Cacopsylla</taxon>
    </lineage>
</organism>
<reference evidence="2" key="1">
    <citation type="submission" date="2021-05" db="EMBL/GenBank/DDBJ databases">
        <authorList>
            <person name="Alioto T."/>
            <person name="Alioto T."/>
            <person name="Gomez Garrido J."/>
        </authorList>
    </citation>
    <scope>NUCLEOTIDE SEQUENCE</scope>
</reference>
<feature type="transmembrane region" description="Helical" evidence="1">
    <location>
        <begin position="66"/>
        <end position="85"/>
    </location>
</feature>
<evidence type="ECO:0000256" key="1">
    <source>
        <dbReference type="SAM" id="Phobius"/>
    </source>
</evidence>